<comment type="function">
    <text evidence="5">This protein is involved in the repair of mismatches in DNA. It is required for dam-dependent methyl-directed DNA mismatch repair. May act as a 'molecular matchmaker', a protein that promotes the formation of a stable complex between two or more DNA-binding proteins in an ATP-dependent manner without itself being part of a final effector complex.</text>
</comment>
<evidence type="ECO:0000256" key="1">
    <source>
        <dbReference type="ARBA" id="ARBA00006082"/>
    </source>
</evidence>
<dbReference type="InterPro" id="IPR020568">
    <property type="entry name" value="Ribosomal_Su5_D2-typ_SF"/>
</dbReference>
<keyword evidence="8" id="KW-0540">Nuclease</keyword>
<feature type="domain" description="DNA mismatch repair protein S5" evidence="7">
    <location>
        <begin position="206"/>
        <end position="324"/>
    </location>
</feature>
<dbReference type="FunFam" id="3.30.565.10:FF:000003">
    <property type="entry name" value="DNA mismatch repair endonuclease MutL"/>
    <property type="match status" value="1"/>
</dbReference>
<comment type="caution">
    <text evidence="8">The sequence shown here is derived from an EMBL/GenBank/DDBJ whole genome shotgun (WGS) entry which is preliminary data.</text>
</comment>
<dbReference type="CDD" id="cd00782">
    <property type="entry name" value="MutL_Trans"/>
    <property type="match status" value="1"/>
</dbReference>
<dbReference type="SMART" id="SM00853">
    <property type="entry name" value="MutL_C"/>
    <property type="match status" value="1"/>
</dbReference>
<organism evidence="8 9">
    <name type="scientific">Bullifex porci</name>
    <dbReference type="NCBI Taxonomy" id="2606638"/>
    <lineage>
        <taxon>Bacteria</taxon>
        <taxon>Pseudomonadati</taxon>
        <taxon>Spirochaetota</taxon>
        <taxon>Spirochaetia</taxon>
        <taxon>Spirochaetales</taxon>
        <taxon>Spirochaetaceae</taxon>
        <taxon>Bullifex</taxon>
    </lineage>
</organism>
<dbReference type="Gene3D" id="3.30.1370.100">
    <property type="entry name" value="MutL, C-terminal domain, regulatory subdomain"/>
    <property type="match status" value="1"/>
</dbReference>
<dbReference type="PROSITE" id="PS00058">
    <property type="entry name" value="DNA_MISMATCH_REPAIR_1"/>
    <property type="match status" value="1"/>
</dbReference>
<protein>
    <recommendedName>
        <fullName evidence="2 5">DNA mismatch repair protein MutL</fullName>
    </recommendedName>
</protein>
<dbReference type="SUPFAM" id="SSF118116">
    <property type="entry name" value="DNA mismatch repair protein MutL"/>
    <property type="match status" value="1"/>
</dbReference>
<gene>
    <name evidence="5 8" type="primary">mutL</name>
    <name evidence="8" type="ORF">FYJ80_07355</name>
</gene>
<dbReference type="Pfam" id="PF02518">
    <property type="entry name" value="HATPase_c"/>
    <property type="match status" value="1"/>
</dbReference>
<dbReference type="InterPro" id="IPR042120">
    <property type="entry name" value="MutL_C_dimsub"/>
</dbReference>
<dbReference type="GO" id="GO:0004519">
    <property type="term" value="F:endonuclease activity"/>
    <property type="evidence" value="ECO:0007669"/>
    <property type="project" value="UniProtKB-KW"/>
</dbReference>
<evidence type="ECO:0000259" key="7">
    <source>
        <dbReference type="SMART" id="SM01340"/>
    </source>
</evidence>
<accession>A0A7X2TQK7</accession>
<dbReference type="CDD" id="cd16926">
    <property type="entry name" value="HATPase_MutL-MLH-PMS-like"/>
    <property type="match status" value="1"/>
</dbReference>
<evidence type="ECO:0000256" key="2">
    <source>
        <dbReference type="ARBA" id="ARBA00021975"/>
    </source>
</evidence>
<evidence type="ECO:0000256" key="4">
    <source>
        <dbReference type="ARBA" id="ARBA00023204"/>
    </source>
</evidence>
<dbReference type="PANTHER" id="PTHR10073:SF12">
    <property type="entry name" value="DNA MISMATCH REPAIR PROTEIN MLH1"/>
    <property type="match status" value="1"/>
</dbReference>
<dbReference type="InterPro" id="IPR002099">
    <property type="entry name" value="MutL/Mlh/PMS"/>
</dbReference>
<dbReference type="InterPro" id="IPR014721">
    <property type="entry name" value="Ribsml_uS5_D2-typ_fold_subgr"/>
</dbReference>
<dbReference type="Gene3D" id="3.30.1540.20">
    <property type="entry name" value="MutL, C-terminal domain, dimerisation subdomain"/>
    <property type="match status" value="1"/>
</dbReference>
<dbReference type="AlphaFoldDB" id="A0A7X2TQK7"/>
<keyword evidence="8" id="KW-0378">Hydrolase</keyword>
<dbReference type="GO" id="GO:0030983">
    <property type="term" value="F:mismatched DNA binding"/>
    <property type="evidence" value="ECO:0007669"/>
    <property type="project" value="InterPro"/>
</dbReference>
<dbReference type="InterPro" id="IPR013507">
    <property type="entry name" value="DNA_mismatch_S5_2-like"/>
</dbReference>
<dbReference type="GO" id="GO:0016887">
    <property type="term" value="F:ATP hydrolysis activity"/>
    <property type="evidence" value="ECO:0007669"/>
    <property type="project" value="InterPro"/>
</dbReference>
<dbReference type="PANTHER" id="PTHR10073">
    <property type="entry name" value="DNA MISMATCH REPAIR PROTEIN MLH, PMS, MUTL"/>
    <property type="match status" value="1"/>
</dbReference>
<dbReference type="SMART" id="SM01340">
    <property type="entry name" value="DNA_mis_repair"/>
    <property type="match status" value="1"/>
</dbReference>
<proteinExistence type="inferred from homology"/>
<keyword evidence="9" id="KW-1185">Reference proteome</keyword>
<evidence type="ECO:0000256" key="5">
    <source>
        <dbReference type="HAMAP-Rule" id="MF_00149"/>
    </source>
</evidence>
<feature type="domain" description="MutL C-terminal dimerisation" evidence="6">
    <location>
        <begin position="423"/>
        <end position="554"/>
    </location>
</feature>
<dbReference type="InterPro" id="IPR014790">
    <property type="entry name" value="MutL_C"/>
</dbReference>
<dbReference type="InterPro" id="IPR003594">
    <property type="entry name" value="HATPase_dom"/>
</dbReference>
<dbReference type="InterPro" id="IPR014762">
    <property type="entry name" value="DNA_mismatch_repair_CS"/>
</dbReference>
<keyword evidence="3 5" id="KW-0227">DNA damage</keyword>
<dbReference type="Pfam" id="PF01119">
    <property type="entry name" value="DNA_mis_repair"/>
    <property type="match status" value="1"/>
</dbReference>
<keyword evidence="8" id="KW-0255">Endonuclease</keyword>
<dbReference type="InterPro" id="IPR037198">
    <property type="entry name" value="MutL_C_sf"/>
</dbReference>
<dbReference type="InterPro" id="IPR020667">
    <property type="entry name" value="DNA_mismatch_repair_MutL"/>
</dbReference>
<dbReference type="InterPro" id="IPR036890">
    <property type="entry name" value="HATPase_C_sf"/>
</dbReference>
<dbReference type="Gene3D" id="3.30.230.10">
    <property type="match status" value="1"/>
</dbReference>
<dbReference type="GO" id="GO:0032300">
    <property type="term" value="C:mismatch repair complex"/>
    <property type="evidence" value="ECO:0007669"/>
    <property type="project" value="InterPro"/>
</dbReference>
<dbReference type="GO" id="GO:0140664">
    <property type="term" value="F:ATP-dependent DNA damage sensor activity"/>
    <property type="evidence" value="ECO:0007669"/>
    <property type="project" value="InterPro"/>
</dbReference>
<dbReference type="HAMAP" id="MF_00149">
    <property type="entry name" value="DNA_mis_repair"/>
    <property type="match status" value="1"/>
</dbReference>
<sequence length="597" mass="67281">MAKIKVLDRLVAARIAAGEVIDRPAAIARELIDNSIDAKASEISVDVRGGGIESLSVIDDGCGIEKDDLPLTTQPHATSKISQLDDLYHLNTMGFRGEALYSISSVSKLSISSNGWTYTADCTTDGELTKGGCERGTRITSEELFKNLPVRRSFLKREASEAQLIKNTFISKAMAFENIHFKYYQDGALKLDLPKRNTLMDRVLDILTIDQKLMRSDFVFLESENSIYKIRIVASLPSLHRSDRSGIKIYVNSRAVDEYSLCQAVSYGYGEALPGGAFPYTVVFVDEDPELVDFNIHPAKKEVKIRNRAEIHHAISSLIHEKLPKSIPTIVSADEQMELQPAASKKVLFEDKEFLYEKAVSNEIKNQSYEDVYSPSKSYIDKPKDNSWLEKAKNLPSINKQLEAKATPKEELWDSSVKKEIRYIGQAFKLFLICEYDNKLYLVDQHAAHERVIFDELRKQKGVQKLLIPYEFEVESDIDEFLSEHSDVYTQFGIALSRKDDKLWLLSALPALARPYEKEVAELIKTKIGSDSEIEAALYAIIACKAAIKAGDDIDRFSAQALLEKVFELEDPACPHGRTFIIVLDENELRKMVGRTK</sequence>
<dbReference type="GO" id="GO:0006298">
    <property type="term" value="P:mismatch repair"/>
    <property type="evidence" value="ECO:0007669"/>
    <property type="project" value="UniProtKB-UniRule"/>
</dbReference>
<dbReference type="SUPFAM" id="SSF54211">
    <property type="entry name" value="Ribosomal protein S5 domain 2-like"/>
    <property type="match status" value="1"/>
</dbReference>
<reference evidence="8 9" key="1">
    <citation type="submission" date="2019-08" db="EMBL/GenBank/DDBJ databases">
        <title>In-depth cultivation of the pig gut microbiome towards novel bacterial diversity and tailored functional studies.</title>
        <authorList>
            <person name="Wylensek D."/>
            <person name="Hitch T.C.A."/>
            <person name="Clavel T."/>
        </authorList>
    </citation>
    <scope>NUCLEOTIDE SEQUENCE [LARGE SCALE GENOMIC DNA]</scope>
    <source>
        <strain evidence="8 9">NM-380-WT-3C1</strain>
    </source>
</reference>
<dbReference type="GO" id="GO:0005524">
    <property type="term" value="F:ATP binding"/>
    <property type="evidence" value="ECO:0007669"/>
    <property type="project" value="InterPro"/>
</dbReference>
<keyword evidence="4 5" id="KW-0234">DNA repair</keyword>
<comment type="similarity">
    <text evidence="1 5">Belongs to the DNA mismatch repair MutL/HexB family.</text>
</comment>
<dbReference type="NCBIfam" id="TIGR00585">
    <property type="entry name" value="mutl"/>
    <property type="match status" value="1"/>
</dbReference>
<dbReference type="SUPFAM" id="SSF55874">
    <property type="entry name" value="ATPase domain of HSP90 chaperone/DNA topoisomerase II/histidine kinase"/>
    <property type="match status" value="1"/>
</dbReference>
<dbReference type="EMBL" id="VUNN01000013">
    <property type="protein sequence ID" value="MSU06591.1"/>
    <property type="molecule type" value="Genomic_DNA"/>
</dbReference>
<dbReference type="InterPro" id="IPR038973">
    <property type="entry name" value="MutL/Mlh/Pms-like"/>
</dbReference>
<evidence type="ECO:0000259" key="6">
    <source>
        <dbReference type="SMART" id="SM00853"/>
    </source>
</evidence>
<dbReference type="RefSeq" id="WP_154425562.1">
    <property type="nucleotide sequence ID" value="NZ_VUNN01000013.1"/>
</dbReference>
<evidence type="ECO:0000313" key="9">
    <source>
        <dbReference type="Proteomes" id="UP000460549"/>
    </source>
</evidence>
<evidence type="ECO:0000256" key="3">
    <source>
        <dbReference type="ARBA" id="ARBA00022763"/>
    </source>
</evidence>
<dbReference type="Pfam" id="PF08676">
    <property type="entry name" value="MutL_C"/>
    <property type="match status" value="1"/>
</dbReference>
<dbReference type="InterPro" id="IPR042121">
    <property type="entry name" value="MutL_C_regsub"/>
</dbReference>
<name>A0A7X2TQK7_9SPIO</name>
<dbReference type="Proteomes" id="UP000460549">
    <property type="component" value="Unassembled WGS sequence"/>
</dbReference>
<dbReference type="Gene3D" id="3.30.565.10">
    <property type="entry name" value="Histidine kinase-like ATPase, C-terminal domain"/>
    <property type="match status" value="1"/>
</dbReference>
<evidence type="ECO:0000313" key="8">
    <source>
        <dbReference type="EMBL" id="MSU06591.1"/>
    </source>
</evidence>